<organism evidence="3 4">
    <name type="scientific">Myotis davidii</name>
    <name type="common">David's myotis</name>
    <dbReference type="NCBI Taxonomy" id="225400"/>
    <lineage>
        <taxon>Eukaryota</taxon>
        <taxon>Metazoa</taxon>
        <taxon>Chordata</taxon>
        <taxon>Craniata</taxon>
        <taxon>Vertebrata</taxon>
        <taxon>Euteleostomi</taxon>
        <taxon>Mammalia</taxon>
        <taxon>Eutheria</taxon>
        <taxon>Laurasiatheria</taxon>
        <taxon>Chiroptera</taxon>
        <taxon>Yangochiroptera</taxon>
        <taxon>Vespertilionidae</taxon>
        <taxon>Myotis</taxon>
    </lineage>
</organism>
<evidence type="ECO:0000256" key="1">
    <source>
        <dbReference type="SAM" id="MobiDB-lite"/>
    </source>
</evidence>
<keyword evidence="2" id="KW-1133">Transmembrane helix</keyword>
<evidence type="ECO:0000313" key="4">
    <source>
        <dbReference type="Proteomes" id="UP000010556"/>
    </source>
</evidence>
<proteinExistence type="predicted"/>
<evidence type="ECO:0000313" key="3">
    <source>
        <dbReference type="EMBL" id="ELK31881.1"/>
    </source>
</evidence>
<protein>
    <submittedName>
        <fullName evidence="3">Melanoma antigen recognized by T-cells 1</fullName>
    </submittedName>
</protein>
<keyword evidence="4" id="KW-1185">Reference proteome</keyword>
<keyword evidence="2" id="KW-0812">Transmembrane</keyword>
<dbReference type="GO" id="GO:0005802">
    <property type="term" value="C:trans-Golgi network"/>
    <property type="evidence" value="ECO:0007669"/>
    <property type="project" value="TreeGrafter"/>
</dbReference>
<feature type="transmembrane region" description="Helical" evidence="2">
    <location>
        <begin position="85"/>
        <end position="107"/>
    </location>
</feature>
<feature type="region of interest" description="Disordered" evidence="1">
    <location>
        <begin position="155"/>
        <end position="177"/>
    </location>
</feature>
<dbReference type="PANTHER" id="PTHR15305">
    <property type="entry name" value="MELANOMA ANTIGEN RECOGNIZED BY T-CELLS 1"/>
    <property type="match status" value="1"/>
</dbReference>
<gene>
    <name evidence="3" type="ORF">MDA_GLEAN10003757</name>
</gene>
<reference evidence="4" key="1">
    <citation type="journal article" date="2013" name="Science">
        <title>Comparative analysis of bat genomes provides insight into the evolution of flight and immunity.</title>
        <authorList>
            <person name="Zhang G."/>
            <person name="Cowled C."/>
            <person name="Shi Z."/>
            <person name="Huang Z."/>
            <person name="Bishop-Lilly K.A."/>
            <person name="Fang X."/>
            <person name="Wynne J.W."/>
            <person name="Xiong Z."/>
            <person name="Baker M.L."/>
            <person name="Zhao W."/>
            <person name="Tachedjian M."/>
            <person name="Zhu Y."/>
            <person name="Zhou P."/>
            <person name="Jiang X."/>
            <person name="Ng J."/>
            <person name="Yang L."/>
            <person name="Wu L."/>
            <person name="Xiao J."/>
            <person name="Feng Y."/>
            <person name="Chen Y."/>
            <person name="Sun X."/>
            <person name="Zhang Y."/>
            <person name="Marsh G.A."/>
            <person name="Crameri G."/>
            <person name="Broder C.C."/>
            <person name="Frey K.G."/>
            <person name="Wang L.F."/>
            <person name="Wang J."/>
        </authorList>
    </citation>
    <scope>NUCLEOTIDE SEQUENCE [LARGE SCALE GENOMIC DNA]</scope>
</reference>
<keyword evidence="2" id="KW-0472">Membrane</keyword>
<dbReference type="GO" id="GO:0042470">
    <property type="term" value="C:melanosome"/>
    <property type="evidence" value="ECO:0007669"/>
    <property type="project" value="InterPro"/>
</dbReference>
<name>L5M0K4_MYODS</name>
<dbReference type="AlphaFoldDB" id="L5M0K4"/>
<dbReference type="EMBL" id="KB105945">
    <property type="protein sequence ID" value="ELK31881.1"/>
    <property type="molecule type" value="Genomic_DNA"/>
</dbReference>
<dbReference type="GO" id="GO:0005789">
    <property type="term" value="C:endoplasmic reticulum membrane"/>
    <property type="evidence" value="ECO:0007669"/>
    <property type="project" value="TreeGrafter"/>
</dbReference>
<sequence>MTTRHPGTGVRLDASPSPEIQVSPSLLTGLAANHLGLSCRALVHTDLWLLGSEQYLPQAFVRVTGHGPKVQLETAFPKSVDTESLIAGIGVLTVILGLVLFLGCWYCRRRNGYGTLKGKSRYVGTQGTFTGRCLREGLGRQDSKLPFLENNYEPVVPNAPPAYEKLSTQQSPPPYSP</sequence>
<accession>L5M0K4</accession>
<dbReference type="PANTHER" id="PTHR15305:SF0">
    <property type="entry name" value="MELANOMA ANTIGEN RECOGNIZED BY T-CELLS 1"/>
    <property type="match status" value="1"/>
</dbReference>
<evidence type="ECO:0000256" key="2">
    <source>
        <dbReference type="SAM" id="Phobius"/>
    </source>
</evidence>
<dbReference type="Proteomes" id="UP000010556">
    <property type="component" value="Unassembled WGS sequence"/>
</dbReference>
<dbReference type="InterPro" id="IPR029242">
    <property type="entry name" value="MLANA"/>
</dbReference>
<dbReference type="Pfam" id="PF14991">
    <property type="entry name" value="MLANA"/>
    <property type="match status" value="1"/>
</dbReference>